<name>A0A917T441_9ACTN</name>
<gene>
    <name evidence="1" type="ORF">GCM10011594_31870</name>
</gene>
<evidence type="ECO:0000313" key="2">
    <source>
        <dbReference type="Proteomes" id="UP000655208"/>
    </source>
</evidence>
<keyword evidence="2" id="KW-1185">Reference proteome</keyword>
<evidence type="ECO:0000313" key="1">
    <source>
        <dbReference type="EMBL" id="GGM09605.1"/>
    </source>
</evidence>
<dbReference type="EMBL" id="BMNA01000007">
    <property type="protein sequence ID" value="GGM09605.1"/>
    <property type="molecule type" value="Genomic_DNA"/>
</dbReference>
<sequence length="62" mass="6891">MVGSIRPVSDLLPNLDALLQQLNDDTAARRDACELARAVQTAGTLDEVDEQLNVVVTRWREQ</sequence>
<protein>
    <submittedName>
        <fullName evidence="1">Uncharacterized protein</fullName>
    </submittedName>
</protein>
<reference evidence="1" key="1">
    <citation type="journal article" date="2014" name="Int. J. Syst. Evol. Microbiol.">
        <title>Complete genome sequence of Corynebacterium casei LMG S-19264T (=DSM 44701T), isolated from a smear-ripened cheese.</title>
        <authorList>
            <consortium name="US DOE Joint Genome Institute (JGI-PGF)"/>
            <person name="Walter F."/>
            <person name="Albersmeier A."/>
            <person name="Kalinowski J."/>
            <person name="Ruckert C."/>
        </authorList>
    </citation>
    <scope>NUCLEOTIDE SEQUENCE</scope>
    <source>
        <strain evidence="1">CGMCC 4.7308</strain>
    </source>
</reference>
<dbReference type="Proteomes" id="UP000655208">
    <property type="component" value="Unassembled WGS sequence"/>
</dbReference>
<organism evidence="1 2">
    <name type="scientific">Nakamurella endophytica</name>
    <dbReference type="NCBI Taxonomy" id="1748367"/>
    <lineage>
        <taxon>Bacteria</taxon>
        <taxon>Bacillati</taxon>
        <taxon>Actinomycetota</taxon>
        <taxon>Actinomycetes</taxon>
        <taxon>Nakamurellales</taxon>
        <taxon>Nakamurellaceae</taxon>
        <taxon>Nakamurella</taxon>
    </lineage>
</organism>
<reference evidence="1" key="2">
    <citation type="submission" date="2020-09" db="EMBL/GenBank/DDBJ databases">
        <authorList>
            <person name="Sun Q."/>
            <person name="Zhou Y."/>
        </authorList>
    </citation>
    <scope>NUCLEOTIDE SEQUENCE</scope>
    <source>
        <strain evidence="1">CGMCC 4.7308</strain>
    </source>
</reference>
<proteinExistence type="predicted"/>
<comment type="caution">
    <text evidence="1">The sequence shown here is derived from an EMBL/GenBank/DDBJ whole genome shotgun (WGS) entry which is preliminary data.</text>
</comment>
<accession>A0A917T441</accession>
<dbReference type="AlphaFoldDB" id="A0A917T441"/>